<dbReference type="FunFam" id="1.20.1250.20:FF:000078">
    <property type="entry name" value="MFS maltose transporter, putative"/>
    <property type="match status" value="1"/>
</dbReference>
<name>A0A0U5FV68_ASPCI</name>
<dbReference type="AlphaFoldDB" id="A0A0U5FV68"/>
<comment type="subcellular location">
    <subcellularLocation>
        <location evidence="1">Membrane</location>
        <topology evidence="1">Multi-pass membrane protein</topology>
    </subcellularLocation>
</comment>
<dbReference type="InterPro" id="IPR020846">
    <property type="entry name" value="MFS_dom"/>
</dbReference>
<organism evidence="11 12">
    <name type="scientific">Aspergillus calidoustus</name>
    <dbReference type="NCBI Taxonomy" id="454130"/>
    <lineage>
        <taxon>Eukaryota</taxon>
        <taxon>Fungi</taxon>
        <taxon>Dikarya</taxon>
        <taxon>Ascomycota</taxon>
        <taxon>Pezizomycotina</taxon>
        <taxon>Eurotiomycetes</taxon>
        <taxon>Eurotiomycetidae</taxon>
        <taxon>Eurotiales</taxon>
        <taxon>Aspergillaceae</taxon>
        <taxon>Aspergillus</taxon>
        <taxon>Aspergillus subgen. Nidulantes</taxon>
    </lineage>
</organism>
<evidence type="ECO:0000259" key="10">
    <source>
        <dbReference type="PROSITE" id="PS50850"/>
    </source>
</evidence>
<feature type="transmembrane region" description="Helical" evidence="9">
    <location>
        <begin position="226"/>
        <end position="245"/>
    </location>
</feature>
<sequence>MGEIPAKSPRGQSRLYPGKITSPHDYKSGHGSHAFSSPRLALFSLIMSCSKPETSAEKPAQIEHVDGVQDTSLETTVSSQGAINTLLILACVAFGSASFVFGFDDKIISPLAALPEFVRDFQGPNPVDGTLVFTARNQNLIFSVPLVGSIVGGVLASPLNNNFGRKWPLIGAYFFSIGGGFLQLFARNIAEFVIGRFLNAIAIGVANATAPLYLSEVVPPSMRGRSVTSINILSLLAGVISTIIVNETKDIQGKLEYQIPLAVQCALPALILVATIPLPESPQWLVSKGRIEEAHCNLRKLRGYSDIQVADELRVMQQCEENERALTANVRFYEIFDRQNLKRTLTGGAFYSLNQISGIILSTTYTTVFLTQLGVGDAFTFTVIASCCTLAGTIVAPFVIDRVGRRPTAFVGMTILLLIDIAAGGLAFKTSNKDFVMGIAALGFIFNFFWGAGFYSLSALMPSEIATPKLRNHTMAYTIACAQTSAVITTFAVPQLTSADAANLGAKTYLVFAGCMVCVLVFVYFCMPETKGRTFAEIDEMYDAKIPMWKWRDYQTSTAAKPGAKGKNESVV</sequence>
<proteinExistence type="inferred from homology"/>
<feature type="transmembrane region" description="Helical" evidence="9">
    <location>
        <begin position="435"/>
        <end position="455"/>
    </location>
</feature>
<keyword evidence="3 7" id="KW-0813">Transport</keyword>
<reference evidence="12" key="1">
    <citation type="journal article" date="2016" name="Genome Announc.">
        <title>Draft genome sequences of fungus Aspergillus calidoustus.</title>
        <authorList>
            <person name="Horn F."/>
            <person name="Linde J."/>
            <person name="Mattern D.J."/>
            <person name="Walther G."/>
            <person name="Guthke R."/>
            <person name="Scherlach K."/>
            <person name="Martin K."/>
            <person name="Brakhage A.A."/>
            <person name="Petzke L."/>
            <person name="Valiante V."/>
        </authorList>
    </citation>
    <scope>NUCLEOTIDE SEQUENCE [LARGE SCALE GENOMIC DNA]</scope>
    <source>
        <strain evidence="12">SF006504</strain>
    </source>
</reference>
<evidence type="ECO:0000256" key="4">
    <source>
        <dbReference type="ARBA" id="ARBA00022692"/>
    </source>
</evidence>
<evidence type="ECO:0000256" key="5">
    <source>
        <dbReference type="ARBA" id="ARBA00022989"/>
    </source>
</evidence>
<dbReference type="GO" id="GO:0016020">
    <property type="term" value="C:membrane"/>
    <property type="evidence" value="ECO:0007669"/>
    <property type="project" value="UniProtKB-SubCell"/>
</dbReference>
<feature type="transmembrane region" description="Helical" evidence="9">
    <location>
        <begin position="409"/>
        <end position="429"/>
    </location>
</feature>
<dbReference type="STRING" id="454130.A0A0U5FV68"/>
<feature type="transmembrane region" description="Helical" evidence="9">
    <location>
        <begin position="197"/>
        <end position="214"/>
    </location>
</feature>
<evidence type="ECO:0000256" key="6">
    <source>
        <dbReference type="ARBA" id="ARBA00023136"/>
    </source>
</evidence>
<dbReference type="InterPro" id="IPR003663">
    <property type="entry name" value="Sugar/inositol_transpt"/>
</dbReference>
<evidence type="ECO:0000256" key="3">
    <source>
        <dbReference type="ARBA" id="ARBA00022448"/>
    </source>
</evidence>
<dbReference type="PROSITE" id="PS50850">
    <property type="entry name" value="MFS"/>
    <property type="match status" value="1"/>
</dbReference>
<feature type="transmembrane region" description="Helical" evidence="9">
    <location>
        <begin position="509"/>
        <end position="527"/>
    </location>
</feature>
<feature type="domain" description="Major facilitator superfamily (MFS) profile" evidence="10">
    <location>
        <begin position="90"/>
        <end position="531"/>
    </location>
</feature>
<dbReference type="SUPFAM" id="SSF103473">
    <property type="entry name" value="MFS general substrate transporter"/>
    <property type="match status" value="1"/>
</dbReference>
<evidence type="ECO:0000256" key="1">
    <source>
        <dbReference type="ARBA" id="ARBA00004141"/>
    </source>
</evidence>
<keyword evidence="6 9" id="KW-0472">Membrane</keyword>
<feature type="transmembrane region" description="Helical" evidence="9">
    <location>
        <begin position="140"/>
        <end position="161"/>
    </location>
</feature>
<feature type="region of interest" description="Disordered" evidence="8">
    <location>
        <begin position="1"/>
        <end position="32"/>
    </location>
</feature>
<dbReference type="PANTHER" id="PTHR48022:SF27">
    <property type="entry name" value="MAJOR FACILITATOR SUPERFAMILY (MFS) PROFILE DOMAIN-CONTAINING PROTEIN"/>
    <property type="match status" value="1"/>
</dbReference>
<evidence type="ECO:0000256" key="7">
    <source>
        <dbReference type="RuleBase" id="RU003346"/>
    </source>
</evidence>
<keyword evidence="4 9" id="KW-0812">Transmembrane</keyword>
<dbReference type="Proteomes" id="UP000054771">
    <property type="component" value="Unassembled WGS sequence"/>
</dbReference>
<feature type="transmembrane region" description="Helical" evidence="9">
    <location>
        <begin position="476"/>
        <end position="497"/>
    </location>
</feature>
<dbReference type="Pfam" id="PF00083">
    <property type="entry name" value="Sugar_tr"/>
    <property type="match status" value="1"/>
</dbReference>
<comment type="similarity">
    <text evidence="2 7">Belongs to the major facilitator superfamily. Sugar transporter (TC 2.A.1.1) family.</text>
</comment>
<dbReference type="EMBL" id="CDMC01000003">
    <property type="protein sequence ID" value="CEL02583.1"/>
    <property type="molecule type" value="Genomic_DNA"/>
</dbReference>
<dbReference type="NCBIfam" id="TIGR00879">
    <property type="entry name" value="SP"/>
    <property type="match status" value="1"/>
</dbReference>
<feature type="transmembrane region" description="Helical" evidence="9">
    <location>
        <begin position="167"/>
        <end position="185"/>
    </location>
</feature>
<dbReference type="GO" id="GO:0005351">
    <property type="term" value="F:carbohydrate:proton symporter activity"/>
    <property type="evidence" value="ECO:0007669"/>
    <property type="project" value="TreeGrafter"/>
</dbReference>
<dbReference type="OMA" id="NHTMAYT"/>
<dbReference type="InterPro" id="IPR050360">
    <property type="entry name" value="MFS_Sugar_Transporters"/>
</dbReference>
<dbReference type="InterPro" id="IPR036259">
    <property type="entry name" value="MFS_trans_sf"/>
</dbReference>
<keyword evidence="12" id="KW-1185">Reference proteome</keyword>
<keyword evidence="5 9" id="KW-1133">Transmembrane helix</keyword>
<dbReference type="Gene3D" id="1.20.1250.20">
    <property type="entry name" value="MFS general substrate transporter like domains"/>
    <property type="match status" value="1"/>
</dbReference>
<evidence type="ECO:0000256" key="2">
    <source>
        <dbReference type="ARBA" id="ARBA00010992"/>
    </source>
</evidence>
<dbReference type="PANTHER" id="PTHR48022">
    <property type="entry name" value="PLASTIDIC GLUCOSE TRANSPORTER 4"/>
    <property type="match status" value="1"/>
</dbReference>
<evidence type="ECO:0000256" key="9">
    <source>
        <dbReference type="SAM" id="Phobius"/>
    </source>
</evidence>
<feature type="transmembrane region" description="Helical" evidence="9">
    <location>
        <begin position="82"/>
        <end position="103"/>
    </location>
</feature>
<accession>A0A0U5FV68</accession>
<protein>
    <recommendedName>
        <fullName evidence="10">Major facilitator superfamily (MFS) profile domain-containing protein</fullName>
    </recommendedName>
</protein>
<evidence type="ECO:0000256" key="8">
    <source>
        <dbReference type="SAM" id="MobiDB-lite"/>
    </source>
</evidence>
<evidence type="ECO:0000313" key="11">
    <source>
        <dbReference type="EMBL" id="CEL02583.1"/>
    </source>
</evidence>
<gene>
    <name evidence="11" type="ORF">ASPCAL03749</name>
</gene>
<feature type="transmembrane region" description="Helical" evidence="9">
    <location>
        <begin position="378"/>
        <end position="400"/>
    </location>
</feature>
<evidence type="ECO:0000313" key="12">
    <source>
        <dbReference type="Proteomes" id="UP000054771"/>
    </source>
</evidence>
<dbReference type="InterPro" id="IPR005828">
    <property type="entry name" value="MFS_sugar_transport-like"/>
</dbReference>